<sequence length="184" mass="21420">MTDYKDYLFLLEPSEDVKNQIKHYKLKACEYIGTYPGVKGTAHVSLCYIERQKPHIVTTAINSFRNKVYGMPPVKLQVDGFSFFLHGNNSATIYAAIKPTQKTDNWFALLNKQLNVKATITPHITVTKAIPVDDFYKLWPHIRSVEYKDSFVVDKLTILARETFKPNARYEIYERLDFKNQLTY</sequence>
<gene>
    <name evidence="1" type="ORF">GO816_08790</name>
</gene>
<accession>A0A6I4I7M2</accession>
<proteinExistence type="predicted"/>
<dbReference type="SUPFAM" id="SSF55144">
    <property type="entry name" value="LigT-like"/>
    <property type="match status" value="1"/>
</dbReference>
<comment type="caution">
    <text evidence="1">The sequence shown here is derived from an EMBL/GenBank/DDBJ whole genome shotgun (WGS) entry which is preliminary data.</text>
</comment>
<dbReference type="AlphaFoldDB" id="A0A6I4I7M2"/>
<evidence type="ECO:0000313" key="1">
    <source>
        <dbReference type="EMBL" id="MVN91215.1"/>
    </source>
</evidence>
<dbReference type="RefSeq" id="WP_157541345.1">
    <property type="nucleotide sequence ID" value="NZ_WQLA01000003.1"/>
</dbReference>
<dbReference type="InterPro" id="IPR009097">
    <property type="entry name" value="Cyclic_Pdiesterase"/>
</dbReference>
<evidence type="ECO:0008006" key="3">
    <source>
        <dbReference type="Google" id="ProtNLM"/>
    </source>
</evidence>
<dbReference type="OrthoDB" id="1351981at2"/>
<organism evidence="1 2">
    <name type="scientific">Mucilaginibacter aquatilis</name>
    <dbReference type="NCBI Taxonomy" id="1517760"/>
    <lineage>
        <taxon>Bacteria</taxon>
        <taxon>Pseudomonadati</taxon>
        <taxon>Bacteroidota</taxon>
        <taxon>Sphingobacteriia</taxon>
        <taxon>Sphingobacteriales</taxon>
        <taxon>Sphingobacteriaceae</taxon>
        <taxon>Mucilaginibacter</taxon>
    </lineage>
</organism>
<dbReference type="Gene3D" id="3.90.1140.10">
    <property type="entry name" value="Cyclic phosphodiesterase"/>
    <property type="match status" value="1"/>
</dbReference>
<dbReference type="EMBL" id="WQLA01000003">
    <property type="protein sequence ID" value="MVN91215.1"/>
    <property type="molecule type" value="Genomic_DNA"/>
</dbReference>
<evidence type="ECO:0000313" key="2">
    <source>
        <dbReference type="Proteomes" id="UP000434850"/>
    </source>
</evidence>
<dbReference type="Proteomes" id="UP000434850">
    <property type="component" value="Unassembled WGS sequence"/>
</dbReference>
<name>A0A6I4I7M2_9SPHI</name>
<protein>
    <recommendedName>
        <fullName evidence="3">2'-5' RNA ligase family protein</fullName>
    </recommendedName>
</protein>
<reference evidence="1 2" key="1">
    <citation type="submission" date="2019-12" db="EMBL/GenBank/DDBJ databases">
        <title>Mucilaginibacter sp. HME9299 genome sequencing and assembly.</title>
        <authorList>
            <person name="Kang H."/>
            <person name="Kim H."/>
            <person name="Joh K."/>
        </authorList>
    </citation>
    <scope>NUCLEOTIDE SEQUENCE [LARGE SCALE GENOMIC DNA]</scope>
    <source>
        <strain evidence="1 2">HME9299</strain>
    </source>
</reference>
<dbReference type="Pfam" id="PF13563">
    <property type="entry name" value="2_5_RNA_ligase2"/>
    <property type="match status" value="1"/>
</dbReference>
<keyword evidence="2" id="KW-1185">Reference proteome</keyword>